<comment type="caution">
    <text evidence="1">The sequence shown here is derived from an EMBL/GenBank/DDBJ whole genome shotgun (WGS) entry which is preliminary data.</text>
</comment>
<dbReference type="AlphaFoldDB" id="A0AAV4VD15"/>
<reference evidence="1 2" key="1">
    <citation type="submission" date="2021-06" db="EMBL/GenBank/DDBJ databases">
        <title>Caerostris darwini draft genome.</title>
        <authorList>
            <person name="Kono N."/>
            <person name="Arakawa K."/>
        </authorList>
    </citation>
    <scope>NUCLEOTIDE SEQUENCE [LARGE SCALE GENOMIC DNA]</scope>
</reference>
<organism evidence="1 2">
    <name type="scientific">Caerostris darwini</name>
    <dbReference type="NCBI Taxonomy" id="1538125"/>
    <lineage>
        <taxon>Eukaryota</taxon>
        <taxon>Metazoa</taxon>
        <taxon>Ecdysozoa</taxon>
        <taxon>Arthropoda</taxon>
        <taxon>Chelicerata</taxon>
        <taxon>Arachnida</taxon>
        <taxon>Araneae</taxon>
        <taxon>Araneomorphae</taxon>
        <taxon>Entelegynae</taxon>
        <taxon>Araneoidea</taxon>
        <taxon>Araneidae</taxon>
        <taxon>Caerostris</taxon>
    </lineage>
</organism>
<dbReference type="Proteomes" id="UP001054837">
    <property type="component" value="Unassembled WGS sequence"/>
</dbReference>
<protein>
    <submittedName>
        <fullName evidence="1">Uncharacterized protein</fullName>
    </submittedName>
</protein>
<proteinExistence type="predicted"/>
<name>A0AAV4VD15_9ARAC</name>
<sequence length="116" mass="13369">MAAIAVKNEIENIPRIQYTLCMLHLGQQFMQAPIKIITSLRSMRFGFARYLRLWHDGPSNLSLRRKSVTYNTITIFYVISGDISPLRFISIYETDTDLRDGFRAQVKNVCAIILVV</sequence>
<evidence type="ECO:0000313" key="2">
    <source>
        <dbReference type="Proteomes" id="UP001054837"/>
    </source>
</evidence>
<dbReference type="EMBL" id="BPLQ01012839">
    <property type="protein sequence ID" value="GIY68162.1"/>
    <property type="molecule type" value="Genomic_DNA"/>
</dbReference>
<gene>
    <name evidence="1" type="ORF">CDAR_255651</name>
</gene>
<accession>A0AAV4VD15</accession>
<keyword evidence="2" id="KW-1185">Reference proteome</keyword>
<evidence type="ECO:0000313" key="1">
    <source>
        <dbReference type="EMBL" id="GIY68162.1"/>
    </source>
</evidence>